<accession>A0A921LSP6</accession>
<dbReference type="GO" id="GO:0000287">
    <property type="term" value="F:magnesium ion binding"/>
    <property type="evidence" value="ECO:0007669"/>
    <property type="project" value="TreeGrafter"/>
</dbReference>
<dbReference type="NCBIfam" id="TIGR00099">
    <property type="entry name" value="Cof-subfamily"/>
    <property type="match status" value="1"/>
</dbReference>
<dbReference type="InterPro" id="IPR006379">
    <property type="entry name" value="HAD-SF_hydro_IIB"/>
</dbReference>
<dbReference type="SFLD" id="SFLDG01140">
    <property type="entry name" value="C2.B:_Phosphomannomutase_and_P"/>
    <property type="match status" value="1"/>
</dbReference>
<protein>
    <submittedName>
        <fullName evidence="1">Cof-type HAD-IIB family hydrolase</fullName>
    </submittedName>
</protein>
<dbReference type="Gene3D" id="3.30.1240.10">
    <property type="match status" value="1"/>
</dbReference>
<dbReference type="Pfam" id="PF08282">
    <property type="entry name" value="Hydrolase_3"/>
    <property type="match status" value="1"/>
</dbReference>
<dbReference type="CDD" id="cd07516">
    <property type="entry name" value="HAD_Pase"/>
    <property type="match status" value="1"/>
</dbReference>
<dbReference type="PANTHER" id="PTHR10000">
    <property type="entry name" value="PHOSPHOSERINE PHOSPHATASE"/>
    <property type="match status" value="1"/>
</dbReference>
<dbReference type="GO" id="GO:0016791">
    <property type="term" value="F:phosphatase activity"/>
    <property type="evidence" value="ECO:0007669"/>
    <property type="project" value="TreeGrafter"/>
</dbReference>
<evidence type="ECO:0000313" key="2">
    <source>
        <dbReference type="Proteomes" id="UP000753256"/>
    </source>
</evidence>
<dbReference type="SUPFAM" id="SSF56784">
    <property type="entry name" value="HAD-like"/>
    <property type="match status" value="1"/>
</dbReference>
<dbReference type="EMBL" id="DYUZ01000007">
    <property type="protein sequence ID" value="HJG36484.1"/>
    <property type="molecule type" value="Genomic_DNA"/>
</dbReference>
<gene>
    <name evidence="1" type="ORF">K8V70_01275</name>
</gene>
<dbReference type="RefSeq" id="WP_273188662.1">
    <property type="nucleotide sequence ID" value="NZ_DYUZ01000007.1"/>
</dbReference>
<organism evidence="1 2">
    <name type="scientific">Enorma phocaeensis</name>
    <dbReference type="NCBI Taxonomy" id="1871019"/>
    <lineage>
        <taxon>Bacteria</taxon>
        <taxon>Bacillati</taxon>
        <taxon>Actinomycetota</taxon>
        <taxon>Coriobacteriia</taxon>
        <taxon>Coriobacteriales</taxon>
        <taxon>Coriobacteriaceae</taxon>
        <taxon>Enorma</taxon>
    </lineage>
</organism>
<dbReference type="InterPro" id="IPR023214">
    <property type="entry name" value="HAD_sf"/>
</dbReference>
<dbReference type="Proteomes" id="UP000753256">
    <property type="component" value="Unassembled WGS sequence"/>
</dbReference>
<dbReference type="Gene3D" id="3.40.50.1000">
    <property type="entry name" value="HAD superfamily/HAD-like"/>
    <property type="match status" value="1"/>
</dbReference>
<evidence type="ECO:0000313" key="1">
    <source>
        <dbReference type="EMBL" id="HJG36484.1"/>
    </source>
</evidence>
<reference evidence="1" key="2">
    <citation type="submission" date="2021-09" db="EMBL/GenBank/DDBJ databases">
        <authorList>
            <person name="Gilroy R."/>
        </authorList>
    </citation>
    <scope>NUCLEOTIDE SEQUENCE</scope>
    <source>
        <strain evidence="1">ChiHjej13B12-9602</strain>
    </source>
</reference>
<reference evidence="1" key="1">
    <citation type="journal article" date="2021" name="PeerJ">
        <title>Extensive microbial diversity within the chicken gut microbiome revealed by metagenomics and culture.</title>
        <authorList>
            <person name="Gilroy R."/>
            <person name="Ravi A."/>
            <person name="Getino M."/>
            <person name="Pursley I."/>
            <person name="Horton D.L."/>
            <person name="Alikhan N.F."/>
            <person name="Baker D."/>
            <person name="Gharbi K."/>
            <person name="Hall N."/>
            <person name="Watson M."/>
            <person name="Adriaenssens E.M."/>
            <person name="Foster-Nyarko E."/>
            <person name="Jarju S."/>
            <person name="Secka A."/>
            <person name="Antonio M."/>
            <person name="Oren A."/>
            <person name="Chaudhuri R.R."/>
            <person name="La Ragione R."/>
            <person name="Hildebrand F."/>
            <person name="Pallen M.J."/>
        </authorList>
    </citation>
    <scope>NUCLEOTIDE SEQUENCE</scope>
    <source>
        <strain evidence="1">ChiHjej13B12-9602</strain>
    </source>
</reference>
<dbReference type="GO" id="GO:0005829">
    <property type="term" value="C:cytosol"/>
    <property type="evidence" value="ECO:0007669"/>
    <property type="project" value="TreeGrafter"/>
</dbReference>
<keyword evidence="1" id="KW-0378">Hydrolase</keyword>
<comment type="caution">
    <text evidence="1">The sequence shown here is derived from an EMBL/GenBank/DDBJ whole genome shotgun (WGS) entry which is preliminary data.</text>
</comment>
<dbReference type="NCBIfam" id="TIGR01484">
    <property type="entry name" value="HAD-SF-IIB"/>
    <property type="match status" value="1"/>
</dbReference>
<name>A0A921LSP6_9ACTN</name>
<dbReference type="InterPro" id="IPR036412">
    <property type="entry name" value="HAD-like_sf"/>
</dbReference>
<dbReference type="AlphaFoldDB" id="A0A921LSP6"/>
<dbReference type="InterPro" id="IPR000150">
    <property type="entry name" value="Cof"/>
</dbReference>
<dbReference type="PROSITE" id="PS01229">
    <property type="entry name" value="COF_2"/>
    <property type="match status" value="1"/>
</dbReference>
<dbReference type="PANTHER" id="PTHR10000:SF8">
    <property type="entry name" value="HAD SUPERFAMILY HYDROLASE-LIKE, TYPE 3"/>
    <property type="match status" value="1"/>
</dbReference>
<proteinExistence type="predicted"/>
<sequence>MMIVFSDLDGTFLTSRKQIPARNLEALGALAAEGIPFVPCSGRALTGILQSILEHPATRYAISTNGAVVTDIKTGKALRRADLGQERALDLFEIARCHDVTFDIFANGRIYTRRDVFDRFNGFVSDTLLLASMRAMRTPYDGDTAELLRTLDHIERVSLYWRDPADRDALLAEIKRVPDVSCVRSYPTNFEISDARAIKGAALAWLCDHLGIPLDEAVSFGDNLNDVSMIEKAGTGVAMENAEPEIKAIADAITLTNDEGGVGEFVLQRLADNR</sequence>
<dbReference type="SFLD" id="SFLDS00003">
    <property type="entry name" value="Haloacid_Dehalogenase"/>
    <property type="match status" value="1"/>
</dbReference>